<feature type="transmembrane region" description="Helical" evidence="1">
    <location>
        <begin position="135"/>
        <end position="153"/>
    </location>
</feature>
<feature type="transmembrane region" description="Helical" evidence="1">
    <location>
        <begin position="57"/>
        <end position="74"/>
    </location>
</feature>
<name>A0ABU1BMH4_9BURK</name>
<evidence type="ECO:0000313" key="3">
    <source>
        <dbReference type="EMBL" id="MDQ9170097.1"/>
    </source>
</evidence>
<feature type="domain" description="DUF1468" evidence="2">
    <location>
        <begin position="24"/>
        <end position="162"/>
    </location>
</feature>
<sequence length="172" mass="19079">MMEEKDTQGRPPGGGLSHSNVDAIAAVAIFLIGVVMMVDNYKVGAGWATDGPEAGYFPFRIGAILCIAAVWVFVKSAFGKNRKHEQFVSWQRFKLVLMVLIPTIVYVVAIKFIGIYLASAIFIGAFMRVMDKRSWLSVLLVSVGISVTLFWLFEIQFMVPLPKGPLEAWLGY</sequence>
<dbReference type="EMBL" id="JAUYVH010000002">
    <property type="protein sequence ID" value="MDQ9170097.1"/>
    <property type="molecule type" value="Genomic_DNA"/>
</dbReference>
<dbReference type="InterPro" id="IPR009936">
    <property type="entry name" value="DUF1468"/>
</dbReference>
<protein>
    <submittedName>
        <fullName evidence="3">Tripartite tricarboxylate transporter TctB family protein</fullName>
    </submittedName>
</protein>
<dbReference type="Proteomes" id="UP001225596">
    <property type="component" value="Unassembled WGS sequence"/>
</dbReference>
<dbReference type="Pfam" id="PF07331">
    <property type="entry name" value="TctB"/>
    <property type="match status" value="1"/>
</dbReference>
<keyword evidence="1" id="KW-0812">Transmembrane</keyword>
<keyword evidence="4" id="KW-1185">Reference proteome</keyword>
<dbReference type="RefSeq" id="WP_338436013.1">
    <property type="nucleotide sequence ID" value="NZ_JAUYVH010000002.1"/>
</dbReference>
<accession>A0ABU1BMH4</accession>
<keyword evidence="1" id="KW-1133">Transmembrane helix</keyword>
<proteinExistence type="predicted"/>
<gene>
    <name evidence="3" type="ORF">Q8A64_06680</name>
</gene>
<feature type="transmembrane region" description="Helical" evidence="1">
    <location>
        <begin position="95"/>
        <end position="123"/>
    </location>
</feature>
<evidence type="ECO:0000313" key="4">
    <source>
        <dbReference type="Proteomes" id="UP001225596"/>
    </source>
</evidence>
<evidence type="ECO:0000259" key="2">
    <source>
        <dbReference type="Pfam" id="PF07331"/>
    </source>
</evidence>
<organism evidence="3 4">
    <name type="scientific">Keguizhuia sedimenti</name>
    <dbReference type="NCBI Taxonomy" id="3064264"/>
    <lineage>
        <taxon>Bacteria</taxon>
        <taxon>Pseudomonadati</taxon>
        <taxon>Pseudomonadota</taxon>
        <taxon>Betaproteobacteria</taxon>
        <taxon>Burkholderiales</taxon>
        <taxon>Oxalobacteraceae</taxon>
        <taxon>Keguizhuia</taxon>
    </lineage>
</organism>
<keyword evidence="1" id="KW-0472">Membrane</keyword>
<comment type="caution">
    <text evidence="3">The sequence shown here is derived from an EMBL/GenBank/DDBJ whole genome shotgun (WGS) entry which is preliminary data.</text>
</comment>
<feature type="transmembrane region" description="Helical" evidence="1">
    <location>
        <begin position="21"/>
        <end position="37"/>
    </location>
</feature>
<evidence type="ECO:0000256" key="1">
    <source>
        <dbReference type="SAM" id="Phobius"/>
    </source>
</evidence>
<reference evidence="3 4" key="1">
    <citation type="submission" date="2023-08" db="EMBL/GenBank/DDBJ databases">
        <title>Oxalobacteraceae gen .nov., isolated from river sludge outside the plant.</title>
        <authorList>
            <person name="Zhao S.Y."/>
        </authorList>
    </citation>
    <scope>NUCLEOTIDE SEQUENCE [LARGE SCALE GENOMIC DNA]</scope>
    <source>
        <strain evidence="3 4">R-40</strain>
    </source>
</reference>